<dbReference type="EMBL" id="LUGG01000029">
    <property type="protein sequence ID" value="OBZ66640.1"/>
    <property type="molecule type" value="Genomic_DNA"/>
</dbReference>
<comment type="caution">
    <text evidence="2">The sequence shown here is derived from an EMBL/GenBank/DDBJ whole genome shotgun (WGS) entry which is preliminary data.</text>
</comment>
<sequence length="694" mass="78052">MPLEDSPRILDGKGAILAAAKQQRPVEKLKASDCRCLAELSDKWWISSPNMTFVPEVPVHHADQVFRMGADGMYGAFELFKWPQVYDERYPHGMASPGNPDLLRNLQIVSFPIEDEVDVLPVFADPDVAWWHFSNQDFKPALDIPGAQVGHLQPKALQRLREAVREVSKQVQQCVRRHLDPSPDDPPPRVQYLEDRVRFIWRQTKRLQSAVVRLEEIPMSTFDIAQWFREVQRLLLEIRGWLIYIDVLMPRIIAPGFHDERHVLPVRGAFTGHLSVAETLFRCRVPVWWVRPAYTLTTSTVILRVREVIPASVHFNPKFEMKHGKYSQEAPTWLEARMFDDLSESIVGQLRQFSLSSRPTLRKVAAVWEAPAEPNESVAEEGCSANAPCDDELAADFSHSAGFERRTVGETREREAAPKALALSAAAQGSCDANAPSGATKKSRKKRCKHNSEAGGGHASHSTSATPISALRPAFAVPALGLGLEPAQPAPPQWVPRVCDGWTAALESLTNLPKADRSRSHLYSLPPTHIFFPHGPLIGERFHNWLRIRMYCLTQAVNPPPTGRVLMTTLQWRIALEGKYYAIPYRPSVVRPASTPEDIAQLPQGPLAEPSKQKRMLEPEDAGVEAPVECEEKRRYRRIVDRIDISVRFGVHAHFAPYQAELTVPSWGTFCVTRATADKDSVLWAELHCCRSST</sequence>
<proteinExistence type="predicted"/>
<keyword evidence="3" id="KW-1185">Reference proteome</keyword>
<name>A0A1C7LPS8_GRIFR</name>
<evidence type="ECO:0000313" key="2">
    <source>
        <dbReference type="EMBL" id="OBZ66640.1"/>
    </source>
</evidence>
<evidence type="ECO:0000313" key="3">
    <source>
        <dbReference type="Proteomes" id="UP000092993"/>
    </source>
</evidence>
<dbReference type="AlphaFoldDB" id="A0A1C7LPS8"/>
<dbReference type="Proteomes" id="UP000092993">
    <property type="component" value="Unassembled WGS sequence"/>
</dbReference>
<dbReference type="STRING" id="5627.A0A1C7LPS8"/>
<accession>A0A1C7LPS8</accession>
<feature type="region of interest" description="Disordered" evidence="1">
    <location>
        <begin position="425"/>
        <end position="465"/>
    </location>
</feature>
<reference evidence="2 3" key="1">
    <citation type="submission" date="2016-03" db="EMBL/GenBank/DDBJ databases">
        <title>Whole genome sequencing of Grifola frondosa 9006-11.</title>
        <authorList>
            <person name="Min B."/>
            <person name="Park H."/>
            <person name="Kim J.-G."/>
            <person name="Cho H."/>
            <person name="Oh Y.-L."/>
            <person name="Kong W.-S."/>
            <person name="Choi I.-G."/>
        </authorList>
    </citation>
    <scope>NUCLEOTIDE SEQUENCE [LARGE SCALE GENOMIC DNA]</scope>
    <source>
        <strain evidence="2 3">9006-11</strain>
    </source>
</reference>
<organism evidence="2 3">
    <name type="scientific">Grifola frondosa</name>
    <name type="common">Maitake</name>
    <name type="synonym">Polyporus frondosus</name>
    <dbReference type="NCBI Taxonomy" id="5627"/>
    <lineage>
        <taxon>Eukaryota</taxon>
        <taxon>Fungi</taxon>
        <taxon>Dikarya</taxon>
        <taxon>Basidiomycota</taxon>
        <taxon>Agaricomycotina</taxon>
        <taxon>Agaricomycetes</taxon>
        <taxon>Polyporales</taxon>
        <taxon>Grifolaceae</taxon>
        <taxon>Grifola</taxon>
    </lineage>
</organism>
<dbReference type="OMA" id="THIFFPH"/>
<evidence type="ECO:0000256" key="1">
    <source>
        <dbReference type="SAM" id="MobiDB-lite"/>
    </source>
</evidence>
<dbReference type="OrthoDB" id="2804607at2759"/>
<protein>
    <submittedName>
        <fullName evidence="2">Uncharacterized protein</fullName>
    </submittedName>
</protein>
<gene>
    <name evidence="2" type="ORF">A0H81_13513</name>
</gene>